<dbReference type="AlphaFoldDB" id="A0A0L1JNL9"/>
<keyword evidence="1" id="KW-0813">Transport</keyword>
<feature type="chain" id="PRO_5005553787" evidence="4">
    <location>
        <begin position="19"/>
        <end position="157"/>
    </location>
</feature>
<dbReference type="PANTHER" id="PTHR36504:SF1">
    <property type="entry name" value="LIPOPOLYSACCHARIDE EXPORT SYSTEM PROTEIN LPTA"/>
    <property type="match status" value="1"/>
</dbReference>
<reference evidence="6 7" key="1">
    <citation type="journal article" date="2015" name="Int. J. Syst. Evol. Microbiol.">
        <title>Aestuariivita atlantica sp. nov., isolated from deep sea sediment of the Atlantic Ocean.</title>
        <authorList>
            <person name="Li G."/>
            <person name="Lai Q."/>
            <person name="Du Y."/>
            <person name="Liu X."/>
            <person name="Sun F."/>
            <person name="Shao Z."/>
        </authorList>
    </citation>
    <scope>NUCLEOTIDE SEQUENCE [LARGE SCALE GENOMIC DNA]</scope>
    <source>
        <strain evidence="6 7">22II-S11-z3</strain>
    </source>
</reference>
<organism evidence="6 7">
    <name type="scientific">Pseudaestuariivita atlantica</name>
    <dbReference type="NCBI Taxonomy" id="1317121"/>
    <lineage>
        <taxon>Bacteria</taxon>
        <taxon>Pseudomonadati</taxon>
        <taxon>Pseudomonadota</taxon>
        <taxon>Alphaproteobacteria</taxon>
        <taxon>Rhodobacterales</taxon>
        <taxon>Paracoccaceae</taxon>
        <taxon>Pseudaestuariivita</taxon>
    </lineage>
</organism>
<dbReference type="EMBL" id="AQQZ01000005">
    <property type="protein sequence ID" value="KNG93351.1"/>
    <property type="molecule type" value="Genomic_DNA"/>
</dbReference>
<accession>A0A0L1JNL9</accession>
<evidence type="ECO:0000256" key="1">
    <source>
        <dbReference type="ARBA" id="ARBA00022448"/>
    </source>
</evidence>
<evidence type="ECO:0000259" key="5">
    <source>
        <dbReference type="Pfam" id="PF03968"/>
    </source>
</evidence>
<feature type="signal peptide" evidence="4">
    <location>
        <begin position="1"/>
        <end position="18"/>
    </location>
</feature>
<keyword evidence="3" id="KW-0574">Periplasm</keyword>
<sequence>MRAIVILCAVLWPLLASAQTNIAFGANAENQNAPVEVTADSLSVDQKNGTAIFTGNVVIGQGTLRLAAPRVLVVYRQDSQQISRLEATGGVTLVDGDDAAEAESADYNLDTRTIVMQGSVLLTQGPSAITSDRMVVNLDDNTAQMTGRVKTVLQQGE</sequence>
<proteinExistence type="predicted"/>
<keyword evidence="2 4" id="KW-0732">Signal</keyword>
<evidence type="ECO:0000313" key="7">
    <source>
        <dbReference type="Proteomes" id="UP000036938"/>
    </source>
</evidence>
<dbReference type="Pfam" id="PF03968">
    <property type="entry name" value="LptD_N"/>
    <property type="match status" value="1"/>
</dbReference>
<dbReference type="Proteomes" id="UP000036938">
    <property type="component" value="Unassembled WGS sequence"/>
</dbReference>
<dbReference type="InterPro" id="IPR014340">
    <property type="entry name" value="LptA"/>
</dbReference>
<dbReference type="GO" id="GO:0015920">
    <property type="term" value="P:lipopolysaccharide transport"/>
    <property type="evidence" value="ECO:0007669"/>
    <property type="project" value="InterPro"/>
</dbReference>
<dbReference type="GO" id="GO:0017089">
    <property type="term" value="F:glycolipid transfer activity"/>
    <property type="evidence" value="ECO:0007669"/>
    <property type="project" value="TreeGrafter"/>
</dbReference>
<comment type="caution">
    <text evidence="6">The sequence shown here is derived from an EMBL/GenBank/DDBJ whole genome shotgun (WGS) entry which is preliminary data.</text>
</comment>
<dbReference type="GO" id="GO:0001530">
    <property type="term" value="F:lipopolysaccharide binding"/>
    <property type="evidence" value="ECO:0007669"/>
    <property type="project" value="InterPro"/>
</dbReference>
<dbReference type="Gene3D" id="2.60.450.10">
    <property type="entry name" value="Lipopolysaccharide (LPS) transport protein A like domain"/>
    <property type="match status" value="1"/>
</dbReference>
<protein>
    <submittedName>
        <fullName evidence="6">Organic solvent tolerance protein OstA</fullName>
    </submittedName>
</protein>
<dbReference type="STRING" id="1317121.ATO11_12995"/>
<dbReference type="OrthoDB" id="9811926at2"/>
<dbReference type="GO" id="GO:0030288">
    <property type="term" value="C:outer membrane-bounded periplasmic space"/>
    <property type="evidence" value="ECO:0007669"/>
    <property type="project" value="TreeGrafter"/>
</dbReference>
<dbReference type="PANTHER" id="PTHR36504">
    <property type="entry name" value="LIPOPOLYSACCHARIDE EXPORT SYSTEM PROTEIN LPTA"/>
    <property type="match status" value="1"/>
</dbReference>
<dbReference type="GO" id="GO:0009279">
    <property type="term" value="C:cell outer membrane"/>
    <property type="evidence" value="ECO:0007669"/>
    <property type="project" value="TreeGrafter"/>
</dbReference>
<evidence type="ECO:0000256" key="3">
    <source>
        <dbReference type="ARBA" id="ARBA00022764"/>
    </source>
</evidence>
<evidence type="ECO:0000256" key="4">
    <source>
        <dbReference type="SAM" id="SignalP"/>
    </source>
</evidence>
<dbReference type="InterPro" id="IPR005653">
    <property type="entry name" value="OstA-like_N"/>
</dbReference>
<dbReference type="RefSeq" id="WP_050531317.1">
    <property type="nucleotide sequence ID" value="NZ_AQQZ01000005.1"/>
</dbReference>
<dbReference type="InterPro" id="IPR052037">
    <property type="entry name" value="LPS_export_LptA"/>
</dbReference>
<keyword evidence="7" id="KW-1185">Reference proteome</keyword>
<dbReference type="NCBIfam" id="TIGR03002">
    <property type="entry name" value="outer_YhbN_LptA"/>
    <property type="match status" value="1"/>
</dbReference>
<dbReference type="PATRIC" id="fig|1317121.7.peg.3310"/>
<name>A0A0L1JNL9_9RHOB</name>
<gene>
    <name evidence="6" type="ORF">ATO11_12995</name>
</gene>
<evidence type="ECO:0000313" key="6">
    <source>
        <dbReference type="EMBL" id="KNG93351.1"/>
    </source>
</evidence>
<feature type="domain" description="Organic solvent tolerance-like N-terminal" evidence="5">
    <location>
        <begin position="36"/>
        <end position="141"/>
    </location>
</feature>
<evidence type="ECO:0000256" key="2">
    <source>
        <dbReference type="ARBA" id="ARBA00022729"/>
    </source>
</evidence>